<reference evidence="3" key="1">
    <citation type="journal article" date="2019" name="Int. J. Syst. Evol. Microbiol.">
        <title>The Global Catalogue of Microorganisms (GCM) 10K type strain sequencing project: providing services to taxonomists for standard genome sequencing and annotation.</title>
        <authorList>
            <consortium name="The Broad Institute Genomics Platform"/>
            <consortium name="The Broad Institute Genome Sequencing Center for Infectious Disease"/>
            <person name="Wu L."/>
            <person name="Ma J."/>
        </authorList>
    </citation>
    <scope>NUCLEOTIDE SEQUENCE [LARGE SCALE GENOMIC DNA]</scope>
    <source>
        <strain evidence="3">CCM 8904</strain>
    </source>
</reference>
<sequence length="208" mass="23410">MDKTHDLRHWRRQQLWTNVLAAWVLLLVGAALTYGLMVLIAPDLAGLQSFLKQAVSGLKNDTNWQMALNIAWHNERAVWLVVILALIPVPLLYWVNLVGTAASIGLVLYINASHTPVGLLILAGILPHGIIEISSFAVAVGLASQLNYYVRSRTQNWRAHRYDWIGQLKWWPFIKPLLRLYLLVVVPGLLIAAAIEGFITPWLLTLVR</sequence>
<comment type="caution">
    <text evidence="2">The sequence shown here is derived from an EMBL/GenBank/DDBJ whole genome shotgun (WGS) entry which is preliminary data.</text>
</comment>
<feature type="transmembrane region" description="Helical" evidence="1">
    <location>
        <begin position="20"/>
        <end position="41"/>
    </location>
</feature>
<dbReference type="InterPro" id="IPR002798">
    <property type="entry name" value="SpoIIM-like"/>
</dbReference>
<feature type="transmembrane region" description="Helical" evidence="1">
    <location>
        <begin position="77"/>
        <end position="110"/>
    </location>
</feature>
<accession>A0ABW1RIQ5</accession>
<name>A0ABW1RIQ5_9LACO</name>
<dbReference type="RefSeq" id="WP_125554250.1">
    <property type="nucleotide sequence ID" value="NZ_JBHSSL010000086.1"/>
</dbReference>
<evidence type="ECO:0000256" key="1">
    <source>
        <dbReference type="SAM" id="Phobius"/>
    </source>
</evidence>
<dbReference type="PANTHER" id="PTHR35337:SF1">
    <property type="entry name" value="SLR1478 PROTEIN"/>
    <property type="match status" value="1"/>
</dbReference>
<dbReference type="Pfam" id="PF01944">
    <property type="entry name" value="SpoIIM"/>
    <property type="match status" value="1"/>
</dbReference>
<feature type="transmembrane region" description="Helical" evidence="1">
    <location>
        <begin position="180"/>
        <end position="204"/>
    </location>
</feature>
<evidence type="ECO:0000313" key="2">
    <source>
        <dbReference type="EMBL" id="MFC6171024.1"/>
    </source>
</evidence>
<gene>
    <name evidence="2" type="ORF">ACFQGP_10660</name>
</gene>
<dbReference type="EMBL" id="JBHSSL010000086">
    <property type="protein sequence ID" value="MFC6171024.1"/>
    <property type="molecule type" value="Genomic_DNA"/>
</dbReference>
<keyword evidence="3" id="KW-1185">Reference proteome</keyword>
<proteinExistence type="predicted"/>
<dbReference type="PANTHER" id="PTHR35337">
    <property type="entry name" value="SLR1478 PROTEIN"/>
    <property type="match status" value="1"/>
</dbReference>
<protein>
    <submittedName>
        <fullName evidence="2">Stage II sporulation protein M</fullName>
    </submittedName>
</protein>
<keyword evidence="1" id="KW-1133">Transmembrane helix</keyword>
<feature type="transmembrane region" description="Helical" evidence="1">
    <location>
        <begin position="117"/>
        <end position="143"/>
    </location>
</feature>
<organism evidence="2 3">
    <name type="scientific">Loigolactobacillus jiayinensis</name>
    <dbReference type="NCBI Taxonomy" id="2486016"/>
    <lineage>
        <taxon>Bacteria</taxon>
        <taxon>Bacillati</taxon>
        <taxon>Bacillota</taxon>
        <taxon>Bacilli</taxon>
        <taxon>Lactobacillales</taxon>
        <taxon>Lactobacillaceae</taxon>
        <taxon>Loigolactobacillus</taxon>
    </lineage>
</organism>
<dbReference type="Proteomes" id="UP001596289">
    <property type="component" value="Unassembled WGS sequence"/>
</dbReference>
<evidence type="ECO:0000313" key="3">
    <source>
        <dbReference type="Proteomes" id="UP001596289"/>
    </source>
</evidence>
<keyword evidence="1" id="KW-0472">Membrane</keyword>
<keyword evidence="1" id="KW-0812">Transmembrane</keyword>